<organism evidence="1 2">
    <name type="scientific">Linum tenue</name>
    <dbReference type="NCBI Taxonomy" id="586396"/>
    <lineage>
        <taxon>Eukaryota</taxon>
        <taxon>Viridiplantae</taxon>
        <taxon>Streptophyta</taxon>
        <taxon>Embryophyta</taxon>
        <taxon>Tracheophyta</taxon>
        <taxon>Spermatophyta</taxon>
        <taxon>Magnoliopsida</taxon>
        <taxon>eudicotyledons</taxon>
        <taxon>Gunneridae</taxon>
        <taxon>Pentapetalae</taxon>
        <taxon>rosids</taxon>
        <taxon>fabids</taxon>
        <taxon>Malpighiales</taxon>
        <taxon>Linaceae</taxon>
        <taxon>Linum</taxon>
    </lineage>
</organism>
<dbReference type="AlphaFoldDB" id="A0AAV0IT92"/>
<gene>
    <name evidence="1" type="ORF">LITE_LOCUS10955</name>
</gene>
<evidence type="ECO:0000313" key="2">
    <source>
        <dbReference type="Proteomes" id="UP001154282"/>
    </source>
</evidence>
<name>A0AAV0IT92_9ROSI</name>
<keyword evidence="2" id="KW-1185">Reference proteome</keyword>
<accession>A0AAV0IT92</accession>
<dbReference type="EMBL" id="CAMGYJ010000004">
    <property type="protein sequence ID" value="CAI0400891.1"/>
    <property type="molecule type" value="Genomic_DNA"/>
</dbReference>
<evidence type="ECO:0000313" key="1">
    <source>
        <dbReference type="EMBL" id="CAI0400891.1"/>
    </source>
</evidence>
<dbReference type="Proteomes" id="UP001154282">
    <property type="component" value="Unassembled WGS sequence"/>
</dbReference>
<reference evidence="1" key="1">
    <citation type="submission" date="2022-08" db="EMBL/GenBank/DDBJ databases">
        <authorList>
            <person name="Gutierrez-Valencia J."/>
        </authorList>
    </citation>
    <scope>NUCLEOTIDE SEQUENCE</scope>
</reference>
<sequence>MSVDSLVCVHTKEEGSRVGFPEFKRSRIDEVCSATDDVGDDAPSRYKLAIRRKPKQEHWWDFGMVFSSISTEEVTVDLMNIEECLIDRRVATLHESMGIGMSFALPLWWTRRPSDIRRSWTRSLPQPRTWIPIKRQWSLT</sequence>
<proteinExistence type="predicted"/>
<protein>
    <submittedName>
        <fullName evidence="1">Uncharacterized protein</fullName>
    </submittedName>
</protein>
<comment type="caution">
    <text evidence="1">The sequence shown here is derived from an EMBL/GenBank/DDBJ whole genome shotgun (WGS) entry which is preliminary data.</text>
</comment>